<proteinExistence type="predicted"/>
<evidence type="ECO:0000313" key="4">
    <source>
        <dbReference type="EMBL" id="MFC6723814.1"/>
    </source>
</evidence>
<reference evidence="4 5" key="1">
    <citation type="journal article" date="2019" name="Int. J. Syst. Evol. Microbiol.">
        <title>The Global Catalogue of Microorganisms (GCM) 10K type strain sequencing project: providing services to taxonomists for standard genome sequencing and annotation.</title>
        <authorList>
            <consortium name="The Broad Institute Genomics Platform"/>
            <consortium name="The Broad Institute Genome Sequencing Center for Infectious Disease"/>
            <person name="Wu L."/>
            <person name="Ma J."/>
        </authorList>
    </citation>
    <scope>NUCLEOTIDE SEQUENCE [LARGE SCALE GENOMIC DNA]</scope>
    <source>
        <strain evidence="4 5">NBRC 111368</strain>
    </source>
</reference>
<gene>
    <name evidence="4" type="ORF">ACFQE1_05360</name>
</gene>
<evidence type="ECO:0000259" key="3">
    <source>
        <dbReference type="PROSITE" id="PS51900"/>
    </source>
</evidence>
<dbReference type="Proteomes" id="UP001596328">
    <property type="component" value="Unassembled WGS sequence"/>
</dbReference>
<dbReference type="AlphaFoldDB" id="A0ABD5RX78"/>
<dbReference type="InterPro" id="IPR011010">
    <property type="entry name" value="DNA_brk_join_enz"/>
</dbReference>
<evidence type="ECO:0000313" key="5">
    <source>
        <dbReference type="Proteomes" id="UP001596328"/>
    </source>
</evidence>
<dbReference type="Pfam" id="PF02899">
    <property type="entry name" value="Phage_int_SAM_1"/>
    <property type="match status" value="1"/>
</dbReference>
<organism evidence="4 5">
    <name type="scientific">Halobium palmae</name>
    <dbReference type="NCBI Taxonomy" id="1776492"/>
    <lineage>
        <taxon>Archaea</taxon>
        <taxon>Methanobacteriati</taxon>
        <taxon>Methanobacteriota</taxon>
        <taxon>Stenosarchaea group</taxon>
        <taxon>Halobacteria</taxon>
        <taxon>Halobacteriales</taxon>
        <taxon>Haloferacaceae</taxon>
        <taxon>Halobium</taxon>
    </lineage>
</organism>
<dbReference type="EMBL" id="JBHSWU010000051">
    <property type="protein sequence ID" value="MFC6723814.1"/>
    <property type="molecule type" value="Genomic_DNA"/>
</dbReference>
<dbReference type="PROSITE" id="PS51900">
    <property type="entry name" value="CB"/>
    <property type="match status" value="1"/>
</dbReference>
<feature type="domain" description="Core-binding (CB)" evidence="3">
    <location>
        <begin position="8"/>
        <end position="93"/>
    </location>
</feature>
<dbReference type="InterPro" id="IPR010998">
    <property type="entry name" value="Integrase_recombinase_N"/>
</dbReference>
<dbReference type="SUPFAM" id="SSF56349">
    <property type="entry name" value="DNA breaking-rejoining enzymes"/>
    <property type="match status" value="1"/>
</dbReference>
<dbReference type="Gene3D" id="1.10.150.130">
    <property type="match status" value="1"/>
</dbReference>
<keyword evidence="5" id="KW-1185">Reference proteome</keyword>
<protein>
    <submittedName>
        <fullName evidence="4">Site-specific integrase</fullName>
    </submittedName>
</protein>
<evidence type="ECO:0000256" key="2">
    <source>
        <dbReference type="PROSITE-ProRule" id="PRU01248"/>
    </source>
</evidence>
<dbReference type="GO" id="GO:0003677">
    <property type="term" value="F:DNA binding"/>
    <property type="evidence" value="ECO:0007669"/>
    <property type="project" value="UniProtKB-UniRule"/>
</dbReference>
<evidence type="ECO:0000256" key="1">
    <source>
        <dbReference type="ARBA" id="ARBA00023125"/>
    </source>
</evidence>
<keyword evidence="1 2" id="KW-0238">DNA-binding</keyword>
<dbReference type="InterPro" id="IPR044068">
    <property type="entry name" value="CB"/>
</dbReference>
<comment type="caution">
    <text evidence="4">The sequence shown here is derived from an EMBL/GenBank/DDBJ whole genome shotgun (WGS) entry which is preliminary data.</text>
</comment>
<accession>A0ABD5RX78</accession>
<name>A0ABD5RX78_9EURY</name>
<sequence length="118" mass="13509">MSEDLEPFDPATAKEMYLEARIHDLAQSTLQSHDYRLKQFVQWCDSIGLENLNDITRRHIHQFRVKRRTEDDPSITAIKGQLATLRVSLRFCVSIDAVESGLDGEITTDIGVVGQWYS</sequence>
<dbReference type="InterPro" id="IPR004107">
    <property type="entry name" value="Integrase_SAM-like_N"/>
</dbReference>